<feature type="domain" description="Copper amine oxidase-like N-terminal" evidence="2">
    <location>
        <begin position="52"/>
        <end position="88"/>
    </location>
</feature>
<accession>A0A8I1LU55</accession>
<name>A0A8I1LU55_PAEPO</name>
<dbReference type="RefSeq" id="WP_165146743.1">
    <property type="nucleotide sequence ID" value="NZ_JAEHFQ010000002.1"/>
</dbReference>
<evidence type="ECO:0000259" key="2">
    <source>
        <dbReference type="Pfam" id="PF07833"/>
    </source>
</evidence>
<dbReference type="InterPro" id="IPR038637">
    <property type="entry name" value="NPCBM_sf"/>
</dbReference>
<protein>
    <submittedName>
        <fullName evidence="3">NPCBM/NEW2 domain-containing protein</fullName>
    </submittedName>
</protein>
<dbReference type="InterPro" id="IPR012854">
    <property type="entry name" value="Cu_amine_oxidase-like_N"/>
</dbReference>
<evidence type="ECO:0000256" key="1">
    <source>
        <dbReference type="SAM" id="SignalP"/>
    </source>
</evidence>
<dbReference type="Gene3D" id="2.60.120.1060">
    <property type="entry name" value="NPCBM/NEW2 domain"/>
    <property type="match status" value="1"/>
</dbReference>
<dbReference type="SUPFAM" id="SSF55383">
    <property type="entry name" value="Copper amine oxidase, domain N"/>
    <property type="match status" value="1"/>
</dbReference>
<evidence type="ECO:0000313" key="4">
    <source>
        <dbReference type="Proteomes" id="UP000650605"/>
    </source>
</evidence>
<comment type="caution">
    <text evidence="3">The sequence shown here is derived from an EMBL/GenBank/DDBJ whole genome shotgun (WGS) entry which is preliminary data.</text>
</comment>
<dbReference type="AlphaFoldDB" id="A0A8I1LU55"/>
<dbReference type="Proteomes" id="UP000650605">
    <property type="component" value="Unassembled WGS sequence"/>
</dbReference>
<proteinExistence type="predicted"/>
<organism evidence="3 4">
    <name type="scientific">Paenibacillus polymyxa</name>
    <name type="common">Bacillus polymyxa</name>
    <dbReference type="NCBI Taxonomy" id="1406"/>
    <lineage>
        <taxon>Bacteria</taxon>
        <taxon>Bacillati</taxon>
        <taxon>Bacillota</taxon>
        <taxon>Bacilli</taxon>
        <taxon>Bacillales</taxon>
        <taxon>Paenibacillaceae</taxon>
        <taxon>Paenibacillus</taxon>
    </lineage>
</organism>
<feature type="signal peptide" evidence="1">
    <location>
        <begin position="1"/>
        <end position="25"/>
    </location>
</feature>
<dbReference type="InterPro" id="IPR036582">
    <property type="entry name" value="Mao_N_sf"/>
</dbReference>
<gene>
    <name evidence="3" type="ORF">JDW19_04075</name>
</gene>
<sequence length="235" mass="25076">MKKEIKGFVLGLACATLLTGGVAYAASNTVKLEVNYGIKLIQNGIDKTPTGSAKPFIANGNTYVPLSVVSDLVGIKTAWDSNNKSVIIGEKSEGKPLGTPDFLDSQLSYSNKPSLSSNESMVINGKSYGSLGFKIDSTYYYGRGIDYIKLNYALNNQYSDLKLSVGIDDKDLSKSGLLRNISFKNENGEVLKQVSLGGGSVQENITVNLTGVQKLVIEITGTGSGVIDFINPTIK</sequence>
<keyword evidence="1" id="KW-0732">Signal</keyword>
<dbReference type="EMBL" id="JAEHFQ010000002">
    <property type="protein sequence ID" value="MBM0632307.1"/>
    <property type="molecule type" value="Genomic_DNA"/>
</dbReference>
<reference evidence="3" key="1">
    <citation type="submission" date="2020-12" db="EMBL/GenBank/DDBJ databases">
        <title>Paenibacillus polymyxa LMG 27872: a double-edged sword.</title>
        <authorList>
            <person name="Langendries S."/>
            <person name="Garcia Mendez S."/>
            <person name="Beirinckx S."/>
            <person name="Viaene T."/>
            <person name="Baeyen S."/>
            <person name="Goeminne G."/>
            <person name="Willems A."/>
            <person name="Debode J."/>
            <person name="Goormachtig S."/>
        </authorList>
    </citation>
    <scope>NUCLEOTIDE SEQUENCE</scope>
    <source>
        <strain evidence="3">LMG 27872</strain>
    </source>
</reference>
<feature type="chain" id="PRO_5034820301" evidence="1">
    <location>
        <begin position="26"/>
        <end position="235"/>
    </location>
</feature>
<evidence type="ECO:0000313" key="3">
    <source>
        <dbReference type="EMBL" id="MBM0632307.1"/>
    </source>
</evidence>
<dbReference type="Pfam" id="PF07833">
    <property type="entry name" value="Cu_amine_oxidN1"/>
    <property type="match status" value="1"/>
</dbReference>